<dbReference type="RefSeq" id="WP_152750380.1">
    <property type="nucleotide sequence ID" value="NZ_SPSE01000014.1"/>
</dbReference>
<proteinExistence type="predicted"/>
<protein>
    <submittedName>
        <fullName evidence="3">Polysaccharide deacetylase family protein</fullName>
    </submittedName>
</protein>
<dbReference type="AlphaFoldDB" id="A0A5N7IXC9"/>
<accession>A0A5N7IXC9</accession>
<evidence type="ECO:0000313" key="4">
    <source>
        <dbReference type="Proteomes" id="UP000342249"/>
    </source>
</evidence>
<dbReference type="PROSITE" id="PS51677">
    <property type="entry name" value="NODB"/>
    <property type="match status" value="2"/>
</dbReference>
<dbReference type="Proteomes" id="UP000342249">
    <property type="component" value="Unassembled WGS sequence"/>
</dbReference>
<dbReference type="SUPFAM" id="SSF88713">
    <property type="entry name" value="Glycoside hydrolase/deacetylase"/>
    <property type="match status" value="3"/>
</dbReference>
<dbReference type="PANTHER" id="PTHR10587">
    <property type="entry name" value="GLYCOSYL TRANSFERASE-RELATED"/>
    <property type="match status" value="1"/>
</dbReference>
<dbReference type="GO" id="GO:0016810">
    <property type="term" value="F:hydrolase activity, acting on carbon-nitrogen (but not peptide) bonds"/>
    <property type="evidence" value="ECO:0007669"/>
    <property type="project" value="InterPro"/>
</dbReference>
<dbReference type="CDD" id="cd10917">
    <property type="entry name" value="CE4_NodB_like_6s_7s"/>
    <property type="match status" value="3"/>
</dbReference>
<dbReference type="Pfam" id="PF01522">
    <property type="entry name" value="Polysacc_deac_1"/>
    <property type="match status" value="3"/>
</dbReference>
<keyword evidence="1" id="KW-0812">Transmembrane</keyword>
<evidence type="ECO:0000313" key="3">
    <source>
        <dbReference type="EMBL" id="MPQ61134.1"/>
    </source>
</evidence>
<dbReference type="InterPro" id="IPR002509">
    <property type="entry name" value="NODB_dom"/>
</dbReference>
<feature type="domain" description="NodB homology" evidence="2">
    <location>
        <begin position="654"/>
        <end position="849"/>
    </location>
</feature>
<dbReference type="InterPro" id="IPR011330">
    <property type="entry name" value="Glyco_hydro/deAcase_b/a-brl"/>
</dbReference>
<dbReference type="GO" id="GO:0005975">
    <property type="term" value="P:carbohydrate metabolic process"/>
    <property type="evidence" value="ECO:0007669"/>
    <property type="project" value="InterPro"/>
</dbReference>
<name>A0A5N7IXC9_9CLOT</name>
<gene>
    <name evidence="3" type="ORF">E4V82_03255</name>
</gene>
<reference evidence="3 4" key="1">
    <citation type="journal article" date="2019" name="Lett. Appl. Microbiol.">
        <title>A case of 'blown pack' spoilage of vacuum-packaged pork likely associated with Clostridium estertheticum in Canada.</title>
        <authorList>
            <person name="Zhang P."/>
            <person name="Ward P."/>
            <person name="McMullen L.M."/>
            <person name="Yang X."/>
        </authorList>
    </citation>
    <scope>NUCLEOTIDE SEQUENCE [LARGE SCALE GENOMIC DNA]</scope>
    <source>
        <strain evidence="3 4">MA19</strain>
    </source>
</reference>
<comment type="caution">
    <text evidence="3">The sequence shown here is derived from an EMBL/GenBank/DDBJ whole genome shotgun (WGS) entry which is preliminary data.</text>
</comment>
<evidence type="ECO:0000259" key="2">
    <source>
        <dbReference type="PROSITE" id="PS51677"/>
    </source>
</evidence>
<feature type="domain" description="NodB homology" evidence="2">
    <location>
        <begin position="74"/>
        <end position="257"/>
    </location>
</feature>
<keyword evidence="1" id="KW-0472">Membrane</keyword>
<dbReference type="EMBL" id="SPSF01000013">
    <property type="protein sequence ID" value="MPQ61134.1"/>
    <property type="molecule type" value="Genomic_DNA"/>
</dbReference>
<feature type="transmembrane region" description="Helical" evidence="1">
    <location>
        <begin position="7"/>
        <end position="24"/>
    </location>
</feature>
<sequence length="857" mass="96798">MKKKHIILASIIFLVIIFIGTFIYKNYNVNISSGEVKISKKSIYDASKEIKEALNTLNSDKTVDTITNINTSSDIVSLSFEGLSDKATIGKIIHSLDKYGIKATFFIPGIKAAEDSSIVEIIQKGGHDIGSGTLSSTKNMEKLSTKELITDFCSTNKILKSITGENPILLKCNATVYNKNILTSAYASGNKYVVDSNHYLSYQSFKNYGQAYRYINNLAKGTIISIKLDGVLDSSEYGEKIVKEKPTINNQAGITERKDKEDKEVTILQTVEWLLKSIDEQKRTVVKLSELPNIKNHYELQKNENIFTNENTMKYENMLKNKSTENNSLGNIESKNNIDFKELIEKNNKKIKPVISEFYTTQKALAYTFRGLSNDATLDKVLKVLKKLNAKGTFFVTKEEILKYPDRINKILSQGNEIGNGGITTSSTLLNKSVEEICKEIYEVDKLLKEKGILTNAYMPGYGYEDAEIQEALSAMTNIPSFKSYELITFSKSPLINKYRNMNAEKIVSSYFNTNSYVSLEKGEIVYFRLDSDIFKNDDIIANIIELVTKNYVQNGYIHKYNEKLQSYDLVQKSLGYSIVTLGNLQKTIETSSQLGRYNIISNPIPMKKRTYKDSLSMMKTNYIGNEDVDLSDFNEEEKLSIDRSGTINTNGQNTIFFTFDDWGGDPIINEILDVLNKHKVKAGFFVISKYADITSGISNINPNLLRTIALNGHDIGSHNYNHELLETNKQELGVSLIKSYNVMANIIGDLHSLRPYFRPPTLVLRREGLESVFESGYKYSISGNISTHDYESTSAQEVVNFIQERLVKGSGNVVVMHMNNQAYYTAQALDIFLTNNEKGLYGEKYKVAKLSDYLEK</sequence>
<dbReference type="Gene3D" id="3.20.20.370">
    <property type="entry name" value="Glycoside hydrolase/deacetylase"/>
    <property type="match status" value="3"/>
</dbReference>
<evidence type="ECO:0000256" key="1">
    <source>
        <dbReference type="SAM" id="Phobius"/>
    </source>
</evidence>
<dbReference type="InterPro" id="IPR050248">
    <property type="entry name" value="Polysacc_deacetylase_ArnD"/>
</dbReference>
<organism evidence="3 4">
    <name type="scientific">Clostridium estertheticum</name>
    <dbReference type="NCBI Taxonomy" id="238834"/>
    <lineage>
        <taxon>Bacteria</taxon>
        <taxon>Bacillati</taxon>
        <taxon>Bacillota</taxon>
        <taxon>Clostridia</taxon>
        <taxon>Eubacteriales</taxon>
        <taxon>Clostridiaceae</taxon>
        <taxon>Clostridium</taxon>
    </lineage>
</organism>
<keyword evidence="1" id="KW-1133">Transmembrane helix</keyword>